<proteinExistence type="predicted"/>
<dbReference type="GO" id="GO:0044773">
    <property type="term" value="P:mitotic DNA damage checkpoint signaling"/>
    <property type="evidence" value="ECO:0007669"/>
    <property type="project" value="TreeGrafter"/>
</dbReference>
<dbReference type="EMBL" id="CAJHNH020001982">
    <property type="protein sequence ID" value="CAG5125191.1"/>
    <property type="molecule type" value="Genomic_DNA"/>
</dbReference>
<accession>A0A8S3ZDY2</accession>
<dbReference type="InterPro" id="IPR011009">
    <property type="entry name" value="Kinase-like_dom_sf"/>
</dbReference>
<dbReference type="InterPro" id="IPR008271">
    <property type="entry name" value="Ser/Thr_kinase_AS"/>
</dbReference>
<dbReference type="GO" id="GO:0004674">
    <property type="term" value="F:protein serine/threonine kinase activity"/>
    <property type="evidence" value="ECO:0007669"/>
    <property type="project" value="TreeGrafter"/>
</dbReference>
<dbReference type="PROSITE" id="PS50011">
    <property type="entry name" value="PROTEIN_KINASE_DOM"/>
    <property type="match status" value="1"/>
</dbReference>
<dbReference type="Gene3D" id="1.10.510.10">
    <property type="entry name" value="Transferase(Phosphotransferase) domain 1"/>
    <property type="match status" value="1"/>
</dbReference>
<dbReference type="AlphaFoldDB" id="A0A8S3ZDY2"/>
<dbReference type="CDD" id="cd00180">
    <property type="entry name" value="PKc"/>
    <property type="match status" value="1"/>
</dbReference>
<dbReference type="SMART" id="SM00220">
    <property type="entry name" value="S_TKc"/>
    <property type="match status" value="1"/>
</dbReference>
<evidence type="ECO:0000313" key="2">
    <source>
        <dbReference type="EMBL" id="CAG5125191.1"/>
    </source>
</evidence>
<dbReference type="GO" id="GO:0005634">
    <property type="term" value="C:nucleus"/>
    <property type="evidence" value="ECO:0007669"/>
    <property type="project" value="TreeGrafter"/>
</dbReference>
<keyword evidence="3" id="KW-1185">Reference proteome</keyword>
<organism evidence="2 3">
    <name type="scientific">Candidula unifasciata</name>
    <dbReference type="NCBI Taxonomy" id="100452"/>
    <lineage>
        <taxon>Eukaryota</taxon>
        <taxon>Metazoa</taxon>
        <taxon>Spiralia</taxon>
        <taxon>Lophotrochozoa</taxon>
        <taxon>Mollusca</taxon>
        <taxon>Gastropoda</taxon>
        <taxon>Heterobranchia</taxon>
        <taxon>Euthyneura</taxon>
        <taxon>Panpulmonata</taxon>
        <taxon>Eupulmonata</taxon>
        <taxon>Stylommatophora</taxon>
        <taxon>Helicina</taxon>
        <taxon>Helicoidea</taxon>
        <taxon>Geomitridae</taxon>
        <taxon>Candidula</taxon>
    </lineage>
</organism>
<dbReference type="GO" id="GO:0005524">
    <property type="term" value="F:ATP binding"/>
    <property type="evidence" value="ECO:0007669"/>
    <property type="project" value="InterPro"/>
</dbReference>
<reference evidence="2" key="1">
    <citation type="submission" date="2021-04" db="EMBL/GenBank/DDBJ databases">
        <authorList>
            <consortium name="Molecular Ecology Group"/>
        </authorList>
    </citation>
    <scope>NUCLEOTIDE SEQUENCE</scope>
</reference>
<gene>
    <name evidence="2" type="ORF">CUNI_LOCUS10749</name>
</gene>
<comment type="caution">
    <text evidence="2">The sequence shown here is derived from an EMBL/GenBank/DDBJ whole genome shotgun (WGS) entry which is preliminary data.</text>
</comment>
<name>A0A8S3ZDY2_9EUPU</name>
<evidence type="ECO:0000313" key="3">
    <source>
        <dbReference type="Proteomes" id="UP000678393"/>
    </source>
</evidence>
<dbReference type="OrthoDB" id="6068455at2759"/>
<dbReference type="SUPFAM" id="SSF56112">
    <property type="entry name" value="Protein kinase-like (PK-like)"/>
    <property type="match status" value="1"/>
</dbReference>
<dbReference type="PROSITE" id="PS00108">
    <property type="entry name" value="PROTEIN_KINASE_ST"/>
    <property type="match status" value="1"/>
</dbReference>
<feature type="domain" description="Protein kinase" evidence="1">
    <location>
        <begin position="1"/>
        <end position="232"/>
    </location>
</feature>
<evidence type="ECO:0000259" key="1">
    <source>
        <dbReference type="PROSITE" id="PS50011"/>
    </source>
</evidence>
<dbReference type="Proteomes" id="UP000678393">
    <property type="component" value="Unassembled WGS sequence"/>
</dbReference>
<sequence length="232" mass="26164">MSGDVVLATSLVSPNHKRAVKILSLLTADGGLANTILFDREVNILQGLSHPHIIKHTISARCPDYLAICTHYCPNGTLAFQLDTMNPELCVKYFVQIACAVRYLNDKLRIVHSDIKPDNIFINTNNDPVLGDFGLSFFIPPGDTVVSTKDIHSTRRHCSLYERHSFHQATLWSLDMYSLGVTLWCMMFSAEPILGWCLYTTMEYDPSLRYSAVSILAELHEHDVHRDIIDSL</sequence>
<protein>
    <recommendedName>
        <fullName evidence="1">Protein kinase domain-containing protein</fullName>
    </recommendedName>
</protein>
<dbReference type="PANTHER" id="PTHR44167:SF24">
    <property type="entry name" value="SERINE_THREONINE-PROTEIN KINASE CHK2"/>
    <property type="match status" value="1"/>
</dbReference>
<dbReference type="PANTHER" id="PTHR44167">
    <property type="entry name" value="OVARIAN-SPECIFIC SERINE/THREONINE-PROTEIN KINASE LOK-RELATED"/>
    <property type="match status" value="1"/>
</dbReference>
<dbReference type="Pfam" id="PF00069">
    <property type="entry name" value="Pkinase"/>
    <property type="match status" value="1"/>
</dbReference>
<dbReference type="InterPro" id="IPR000719">
    <property type="entry name" value="Prot_kinase_dom"/>
</dbReference>